<evidence type="ECO:0000313" key="2">
    <source>
        <dbReference type="Proteomes" id="UP001501102"/>
    </source>
</evidence>
<organism evidence="1 2">
    <name type="scientific">Streptomyces thioluteus</name>
    <dbReference type="NCBI Taxonomy" id="66431"/>
    <lineage>
        <taxon>Bacteria</taxon>
        <taxon>Bacillati</taxon>
        <taxon>Actinomycetota</taxon>
        <taxon>Actinomycetes</taxon>
        <taxon>Kitasatosporales</taxon>
        <taxon>Streptomycetaceae</taxon>
        <taxon>Streptomyces</taxon>
    </lineage>
</organism>
<reference evidence="1 2" key="1">
    <citation type="journal article" date="2019" name="Int. J. Syst. Evol. Microbiol.">
        <title>The Global Catalogue of Microorganisms (GCM) 10K type strain sequencing project: providing services to taxonomists for standard genome sequencing and annotation.</title>
        <authorList>
            <consortium name="The Broad Institute Genomics Platform"/>
            <consortium name="The Broad Institute Genome Sequencing Center for Infectious Disease"/>
            <person name="Wu L."/>
            <person name="Ma J."/>
        </authorList>
    </citation>
    <scope>NUCLEOTIDE SEQUENCE [LARGE SCALE GENOMIC DNA]</scope>
    <source>
        <strain evidence="1 2">JCM 4087</strain>
    </source>
</reference>
<protein>
    <submittedName>
        <fullName evidence="1">Uncharacterized protein</fullName>
    </submittedName>
</protein>
<dbReference type="Proteomes" id="UP001501102">
    <property type="component" value="Unassembled WGS sequence"/>
</dbReference>
<sequence>MGAPEVVRERRRGAGDAELAVESVRHKGSRTVPVEPVVQREIVALTLPDLARVPAVARMLDHLTAAARR</sequence>
<comment type="caution">
    <text evidence="1">The sequence shown here is derived from an EMBL/GenBank/DDBJ whole genome shotgun (WGS) entry which is preliminary data.</text>
</comment>
<dbReference type="EMBL" id="BAAAXZ010000048">
    <property type="protein sequence ID" value="GAA2918220.1"/>
    <property type="molecule type" value="Genomic_DNA"/>
</dbReference>
<evidence type="ECO:0000313" key="1">
    <source>
        <dbReference type="EMBL" id="GAA2918220.1"/>
    </source>
</evidence>
<proteinExistence type="predicted"/>
<name>A0ABN3WMA9_STRTU</name>
<accession>A0ABN3WMA9</accession>
<keyword evidence="2" id="KW-1185">Reference proteome</keyword>
<gene>
    <name evidence="1" type="ORF">GCM10020221_13070</name>
</gene>